<reference evidence="12 13" key="1">
    <citation type="submission" date="2023-08" db="EMBL/GenBank/DDBJ databases">
        <title>New molecular markers tilS and rpoB for phylogenetic and monitoring studies of the genus Thiothrix biodiversity.</title>
        <authorList>
            <person name="Ravin N.V."/>
            <person name="Smolyakov D."/>
            <person name="Markov N.D."/>
            <person name="Beletsky A.V."/>
            <person name="Mardanov A.V."/>
            <person name="Rudenko T.S."/>
            <person name="Grabovich M.Y."/>
        </authorList>
    </citation>
    <scope>NUCLEOTIDE SEQUENCE</scope>
    <source>
        <strain evidence="12">DNT52</strain>
        <strain evidence="11 13">H33</strain>
    </source>
</reference>
<evidence type="ECO:0000256" key="3">
    <source>
        <dbReference type="ARBA" id="ARBA00022475"/>
    </source>
</evidence>
<dbReference type="EMBL" id="CP133217">
    <property type="protein sequence ID" value="WML86275.1"/>
    <property type="molecule type" value="Genomic_DNA"/>
</dbReference>
<evidence type="ECO:0000256" key="1">
    <source>
        <dbReference type="ARBA" id="ARBA00004429"/>
    </source>
</evidence>
<comment type="subunit">
    <text evidence="9">The complex comprises the extracytoplasmic solute receptor protein and the two transmembrane proteins.</text>
</comment>
<evidence type="ECO:0000256" key="6">
    <source>
        <dbReference type="ARBA" id="ARBA00022989"/>
    </source>
</evidence>
<dbReference type="Pfam" id="PF04290">
    <property type="entry name" value="DctQ"/>
    <property type="match status" value="1"/>
</dbReference>
<dbReference type="EMBL" id="JAVFKN010000015">
    <property type="protein sequence ID" value="MDQ5769292.1"/>
    <property type="molecule type" value="Genomic_DNA"/>
</dbReference>
<comment type="function">
    <text evidence="9">Part of the tripartite ATP-independent periplasmic (TRAP) transport system.</text>
</comment>
<keyword evidence="3" id="KW-1003">Cell membrane</keyword>
<comment type="caution">
    <text evidence="9">Lacks conserved residue(s) required for the propagation of feature annotation.</text>
</comment>
<evidence type="ECO:0000256" key="9">
    <source>
        <dbReference type="RuleBase" id="RU369079"/>
    </source>
</evidence>
<evidence type="ECO:0000256" key="5">
    <source>
        <dbReference type="ARBA" id="ARBA00022692"/>
    </source>
</evidence>
<dbReference type="InterPro" id="IPR055348">
    <property type="entry name" value="DctQ"/>
</dbReference>
<feature type="transmembrane region" description="Helical" evidence="9">
    <location>
        <begin position="138"/>
        <end position="157"/>
    </location>
</feature>
<dbReference type="InterPro" id="IPR007387">
    <property type="entry name" value="TRAP_DctQ"/>
</dbReference>
<sequence length="171" mass="19120">MSAENRHKSALIKQLERPLEWGATLSGFLLLGIMLLVAVSVMFRYLFNQPILGSQEIVQMGMVVVVMLAMPSTADRDMHIRVDILDKALGEHGRFFADLIGRIVGIVVLSLLVWRSAIKALDAFEYADTTNMLAIPVWPIYSAIVIGMALYVLILLFELTYQLTGWGIDHD</sequence>
<gene>
    <name evidence="11" type="ORF">RCC75_12180</name>
    <name evidence="12" type="ORF">RCG00_18525</name>
</gene>
<evidence type="ECO:0000256" key="2">
    <source>
        <dbReference type="ARBA" id="ARBA00022448"/>
    </source>
</evidence>
<dbReference type="AlphaFoldDB" id="A0AA51ML44"/>
<protein>
    <recommendedName>
        <fullName evidence="9">TRAP transporter small permease protein</fullName>
    </recommendedName>
</protein>
<name>A0AA51ML44_9GAMM</name>
<evidence type="ECO:0000256" key="7">
    <source>
        <dbReference type="ARBA" id="ARBA00023136"/>
    </source>
</evidence>
<keyword evidence="6 9" id="KW-1133">Transmembrane helix</keyword>
<proteinExistence type="inferred from homology"/>
<evidence type="ECO:0000256" key="8">
    <source>
        <dbReference type="ARBA" id="ARBA00038436"/>
    </source>
</evidence>
<keyword evidence="4 9" id="KW-0997">Cell inner membrane</keyword>
<feature type="domain" description="Tripartite ATP-independent periplasmic transporters DctQ component" evidence="10">
    <location>
        <begin position="33"/>
        <end position="160"/>
    </location>
</feature>
<evidence type="ECO:0000256" key="4">
    <source>
        <dbReference type="ARBA" id="ARBA00022519"/>
    </source>
</evidence>
<keyword evidence="7 9" id="KW-0472">Membrane</keyword>
<dbReference type="GO" id="GO:0022857">
    <property type="term" value="F:transmembrane transporter activity"/>
    <property type="evidence" value="ECO:0007669"/>
    <property type="project" value="UniProtKB-UniRule"/>
</dbReference>
<feature type="transmembrane region" description="Helical" evidence="9">
    <location>
        <begin position="21"/>
        <end position="45"/>
    </location>
</feature>
<keyword evidence="5 9" id="KW-0812">Transmembrane</keyword>
<evidence type="ECO:0000313" key="12">
    <source>
        <dbReference type="EMBL" id="WML86275.1"/>
    </source>
</evidence>
<organism evidence="12">
    <name type="scientific">Thiothrix subterranea</name>
    <dbReference type="NCBI Taxonomy" id="2735563"/>
    <lineage>
        <taxon>Bacteria</taxon>
        <taxon>Pseudomonadati</taxon>
        <taxon>Pseudomonadota</taxon>
        <taxon>Gammaproteobacteria</taxon>
        <taxon>Thiotrichales</taxon>
        <taxon>Thiotrichaceae</taxon>
        <taxon>Thiothrix</taxon>
    </lineage>
</organism>
<dbReference type="RefSeq" id="WP_308135184.1">
    <property type="nucleotide sequence ID" value="NZ_CP133197.1"/>
</dbReference>
<evidence type="ECO:0000259" key="10">
    <source>
        <dbReference type="Pfam" id="PF04290"/>
    </source>
</evidence>
<dbReference type="PANTHER" id="PTHR35011">
    <property type="entry name" value="2,3-DIKETO-L-GULONATE TRAP TRANSPORTER SMALL PERMEASE PROTEIN YIAM"/>
    <property type="match status" value="1"/>
</dbReference>
<evidence type="ECO:0000313" key="13">
    <source>
        <dbReference type="Proteomes" id="UP001223336"/>
    </source>
</evidence>
<keyword evidence="2 9" id="KW-0813">Transport</keyword>
<accession>A0AA51ML44</accession>
<comment type="similarity">
    <text evidence="8 9">Belongs to the TRAP transporter small permease family.</text>
</comment>
<dbReference type="Proteomes" id="UP001223336">
    <property type="component" value="Unassembled WGS sequence"/>
</dbReference>
<feature type="transmembrane region" description="Helical" evidence="9">
    <location>
        <begin position="95"/>
        <end position="118"/>
    </location>
</feature>
<evidence type="ECO:0000313" key="11">
    <source>
        <dbReference type="EMBL" id="MDQ5769292.1"/>
    </source>
</evidence>
<comment type="subcellular location">
    <subcellularLocation>
        <location evidence="1 9">Cell inner membrane</location>
        <topology evidence="1 9">Multi-pass membrane protein</topology>
    </subcellularLocation>
</comment>
<dbReference type="GO" id="GO:0005886">
    <property type="term" value="C:plasma membrane"/>
    <property type="evidence" value="ECO:0007669"/>
    <property type="project" value="UniProtKB-SubCell"/>
</dbReference>
<dbReference type="Proteomes" id="UP001229862">
    <property type="component" value="Chromosome"/>
</dbReference>
<keyword evidence="13" id="KW-1185">Reference proteome</keyword>